<dbReference type="AlphaFoldDB" id="A0A562NAN8"/>
<organism evidence="1 2">
    <name type="scientific">Paracoccus sulfuroxidans</name>
    <dbReference type="NCBI Taxonomy" id="384678"/>
    <lineage>
        <taxon>Bacteria</taxon>
        <taxon>Pseudomonadati</taxon>
        <taxon>Pseudomonadota</taxon>
        <taxon>Alphaproteobacteria</taxon>
        <taxon>Rhodobacterales</taxon>
        <taxon>Paracoccaceae</taxon>
        <taxon>Paracoccus</taxon>
    </lineage>
</organism>
<dbReference type="EMBL" id="VLKU01000015">
    <property type="protein sequence ID" value="TWI29207.1"/>
    <property type="molecule type" value="Genomic_DNA"/>
</dbReference>
<dbReference type="RefSeq" id="WP_145399744.1">
    <property type="nucleotide sequence ID" value="NZ_VLKU01000015.1"/>
</dbReference>
<name>A0A562NAN8_9RHOB</name>
<proteinExistence type="predicted"/>
<keyword evidence="2" id="KW-1185">Reference proteome</keyword>
<protein>
    <submittedName>
        <fullName evidence="1">Uncharacterized protein</fullName>
    </submittedName>
</protein>
<comment type="caution">
    <text evidence="1">The sequence shown here is derived from an EMBL/GenBank/DDBJ whole genome shotgun (WGS) entry which is preliminary data.</text>
</comment>
<reference evidence="1 2" key="1">
    <citation type="journal article" date="2015" name="Stand. Genomic Sci.">
        <title>Genomic Encyclopedia of Bacterial and Archaeal Type Strains, Phase III: the genomes of soil and plant-associated and newly described type strains.</title>
        <authorList>
            <person name="Whitman W.B."/>
            <person name="Woyke T."/>
            <person name="Klenk H.P."/>
            <person name="Zhou Y."/>
            <person name="Lilburn T.G."/>
            <person name="Beck B.J."/>
            <person name="De Vos P."/>
            <person name="Vandamme P."/>
            <person name="Eisen J.A."/>
            <person name="Garrity G."/>
            <person name="Hugenholtz P."/>
            <person name="Kyrpides N.C."/>
        </authorList>
    </citation>
    <scope>NUCLEOTIDE SEQUENCE [LARGE SCALE GENOMIC DNA]</scope>
    <source>
        <strain evidence="1 2">CGMCC 1.5364</strain>
    </source>
</reference>
<accession>A0A562NAN8</accession>
<dbReference type="OrthoDB" id="7877312at2"/>
<sequence length="106" mass="11740">MPGEFTSDRFYWDGRAMVAFPDRPSEWAEFDFGTRQWVDLYDPVLALEVARVSVNMTRTAFLLAAVAAEIIHESDAGPASRGEIPPSLVPVFDGLPPEVRIEAVVC</sequence>
<gene>
    <name evidence="1" type="ORF">IQ24_03686</name>
</gene>
<evidence type="ECO:0000313" key="1">
    <source>
        <dbReference type="EMBL" id="TWI29207.1"/>
    </source>
</evidence>
<evidence type="ECO:0000313" key="2">
    <source>
        <dbReference type="Proteomes" id="UP000316225"/>
    </source>
</evidence>
<dbReference type="Proteomes" id="UP000316225">
    <property type="component" value="Unassembled WGS sequence"/>
</dbReference>